<sequence>MILFVSVWPKVVSIAGGFLVFLSWMVLKFKDPFAMLT</sequence>
<dbReference type="Proteomes" id="UP000003026">
    <property type="component" value="Unassembled WGS sequence"/>
</dbReference>
<evidence type="ECO:0000313" key="2">
    <source>
        <dbReference type="EMBL" id="EJB33567.1"/>
    </source>
</evidence>
<reference evidence="2 3" key="1">
    <citation type="submission" date="2012-04" db="EMBL/GenBank/DDBJ databases">
        <title>Genome sequence of Helicobacter pylori NQ4044.</title>
        <authorList>
            <person name="Blanchard T.G."/>
            <person name="Czinn S.J."/>
            <person name="McCracken C."/>
            <person name="Abolude K."/>
            <person name="Maroo A."/>
            <person name="Santana-Cruz I."/>
            <person name="Tallon L.J."/>
            <person name="Ficke F.W.F."/>
        </authorList>
    </citation>
    <scope>NUCLEOTIDE SEQUENCE [LARGE SCALE GENOMIC DNA]</scope>
    <source>
        <strain evidence="2 3">NQ4044</strain>
    </source>
</reference>
<evidence type="ECO:0000256" key="1">
    <source>
        <dbReference type="SAM" id="Phobius"/>
    </source>
</evidence>
<protein>
    <submittedName>
        <fullName evidence="2">Putative membrane protein</fullName>
    </submittedName>
</protein>
<keyword evidence="1" id="KW-0812">Transmembrane</keyword>
<accession>J0J782</accession>
<dbReference type="AlphaFoldDB" id="J0J782"/>
<keyword evidence="1" id="KW-1133">Transmembrane helix</keyword>
<feature type="transmembrane region" description="Helical" evidence="1">
    <location>
        <begin position="6"/>
        <end position="27"/>
    </location>
</feature>
<proteinExistence type="predicted"/>
<keyword evidence="1" id="KW-0472">Membrane</keyword>
<evidence type="ECO:0000313" key="3">
    <source>
        <dbReference type="Proteomes" id="UP000003026"/>
    </source>
</evidence>
<dbReference type="PATRIC" id="fig|992028.3.peg.1391"/>
<comment type="caution">
    <text evidence="2">The sequence shown here is derived from an EMBL/GenBank/DDBJ whole genome shotgun (WGS) entry which is preliminary data.</text>
</comment>
<organism evidence="2 3">
    <name type="scientific">Helicobacter pylori NQ4044</name>
    <dbReference type="NCBI Taxonomy" id="992028"/>
    <lineage>
        <taxon>Bacteria</taxon>
        <taxon>Pseudomonadati</taxon>
        <taxon>Campylobacterota</taxon>
        <taxon>Epsilonproteobacteria</taxon>
        <taxon>Campylobacterales</taxon>
        <taxon>Helicobacteraceae</taxon>
        <taxon>Helicobacter</taxon>
    </lineage>
</organism>
<dbReference type="EMBL" id="AKNW01000014">
    <property type="protein sequence ID" value="EJB33567.1"/>
    <property type="molecule type" value="Genomic_DNA"/>
</dbReference>
<name>J0J782_HELPX</name>
<gene>
    <name evidence="2" type="ORF">HPNQ4044_1434</name>
</gene>